<dbReference type="OrthoDB" id="418634at2759"/>
<feature type="compositionally biased region" description="Basic residues" evidence="1">
    <location>
        <begin position="1"/>
        <end position="19"/>
    </location>
</feature>
<accession>A0A811UDH8</accession>
<dbReference type="EMBL" id="CAJHJT010000001">
    <property type="protein sequence ID" value="CAD6995535.1"/>
    <property type="molecule type" value="Genomic_DNA"/>
</dbReference>
<evidence type="ECO:0000313" key="3">
    <source>
        <dbReference type="Proteomes" id="UP000606786"/>
    </source>
</evidence>
<evidence type="ECO:0000256" key="1">
    <source>
        <dbReference type="SAM" id="MobiDB-lite"/>
    </source>
</evidence>
<feature type="region of interest" description="Disordered" evidence="1">
    <location>
        <begin position="1"/>
        <end position="33"/>
    </location>
</feature>
<dbReference type="AlphaFoldDB" id="A0A811UDH8"/>
<sequence length="244" mass="26915">MKLLKHNSRRHSFKAKQRRTVLPPQSAASRYNGSSGTLLNGVNTQARYIRAGYKPAAFIRNGIIGGGEGPGASGLYQINDRIYTTSKMFLRDAYMYPRQAGQSMDPRFPYELHEFPEETGAAALQLVAVPKVHISGEYLANSGTTSTAAKYNAESNNNTSSLSRRNVRKAATEINLANEIYSMQKLRLDGESRHSRSNSLGRSVGEKDRGQSNIPNEAIKPLSKYAESGRGSPQSISSIFRRKK</sequence>
<dbReference type="Proteomes" id="UP000606786">
    <property type="component" value="Unassembled WGS sequence"/>
</dbReference>
<name>A0A811UDH8_CERCA</name>
<protein>
    <submittedName>
        <fullName evidence="2">(Mediterranean fruit fly) hypothetical protein</fullName>
    </submittedName>
</protein>
<gene>
    <name evidence="2" type="ORF">CCAP1982_LOCUS4246</name>
</gene>
<organism evidence="2 3">
    <name type="scientific">Ceratitis capitata</name>
    <name type="common">Mediterranean fruit fly</name>
    <name type="synonym">Tephritis capitata</name>
    <dbReference type="NCBI Taxonomy" id="7213"/>
    <lineage>
        <taxon>Eukaryota</taxon>
        <taxon>Metazoa</taxon>
        <taxon>Ecdysozoa</taxon>
        <taxon>Arthropoda</taxon>
        <taxon>Hexapoda</taxon>
        <taxon>Insecta</taxon>
        <taxon>Pterygota</taxon>
        <taxon>Neoptera</taxon>
        <taxon>Endopterygota</taxon>
        <taxon>Diptera</taxon>
        <taxon>Brachycera</taxon>
        <taxon>Muscomorpha</taxon>
        <taxon>Tephritoidea</taxon>
        <taxon>Tephritidae</taxon>
        <taxon>Ceratitis</taxon>
        <taxon>Ceratitis</taxon>
    </lineage>
</organism>
<feature type="region of interest" description="Disordered" evidence="1">
    <location>
        <begin position="188"/>
        <end position="244"/>
    </location>
</feature>
<evidence type="ECO:0000313" key="2">
    <source>
        <dbReference type="EMBL" id="CAD6995535.1"/>
    </source>
</evidence>
<reference evidence="2" key="1">
    <citation type="submission" date="2020-11" db="EMBL/GenBank/DDBJ databases">
        <authorList>
            <person name="Whitehead M."/>
        </authorList>
    </citation>
    <scope>NUCLEOTIDE SEQUENCE</scope>
    <source>
        <strain evidence="2">EGII</strain>
    </source>
</reference>
<proteinExistence type="predicted"/>
<keyword evidence="3" id="KW-1185">Reference proteome</keyword>
<feature type="non-terminal residue" evidence="2">
    <location>
        <position position="244"/>
    </location>
</feature>
<comment type="caution">
    <text evidence="2">The sequence shown here is derived from an EMBL/GenBank/DDBJ whole genome shotgun (WGS) entry which is preliminary data.</text>
</comment>